<sequence>MKQLQQLIIILLFSASTLFAQPKVALQSNGTTTLFDGSNAFSEAFNSSVTGDTIYLPGGSFSVPSRLDKGVAIIGAGFHPNSTVATLPTVLNGDILIDTGADGISFEGLLINNSLQKNYNLSVNNISIIRCRVNGDCNFSRNGTSSVNSSQLVAFQSVFIGSINLKGMQNVLISNSIIQNHIRYSDNNTFRNNSILGASGSTSNHIFRSSNNNTIANTIFSTNNSTIIDGTGNIFLNNIFVHATPKLGGGSVAINNYYGVDLTTVYTNQSGNIYDYAHDYHLLPAAVGTYLGEDNSEVGIYGGMFPLKESFVPLNPHISSKTIAPTTDASGNLQIEFQVEAQDN</sequence>
<dbReference type="RefSeq" id="WP_388018491.1">
    <property type="nucleotide sequence ID" value="NZ_JBHUDT010000004.1"/>
</dbReference>
<reference evidence="3" key="1">
    <citation type="journal article" date="2019" name="Int. J. Syst. Evol. Microbiol.">
        <title>The Global Catalogue of Microorganisms (GCM) 10K type strain sequencing project: providing services to taxonomists for standard genome sequencing and annotation.</title>
        <authorList>
            <consortium name="The Broad Institute Genomics Platform"/>
            <consortium name="The Broad Institute Genome Sequencing Center for Infectious Disease"/>
            <person name="Wu L."/>
            <person name="Ma J."/>
        </authorList>
    </citation>
    <scope>NUCLEOTIDE SEQUENCE [LARGE SCALE GENOMIC DNA]</scope>
    <source>
        <strain evidence="3">KCTC 42903</strain>
    </source>
</reference>
<keyword evidence="3" id="KW-1185">Reference proteome</keyword>
<accession>A0ABW5JV75</accession>
<name>A0ABW5JV75_9FLAO</name>
<organism evidence="2 3">
    <name type="scientific">Gelatiniphilus marinus</name>
    <dbReference type="NCBI Taxonomy" id="1759464"/>
    <lineage>
        <taxon>Bacteria</taxon>
        <taxon>Pseudomonadati</taxon>
        <taxon>Bacteroidota</taxon>
        <taxon>Flavobacteriia</taxon>
        <taxon>Flavobacteriales</taxon>
        <taxon>Flavobacteriaceae</taxon>
        <taxon>Gelatiniphilus</taxon>
    </lineage>
</organism>
<keyword evidence="1" id="KW-0732">Signal</keyword>
<dbReference type="EMBL" id="JBHULK010000004">
    <property type="protein sequence ID" value="MFD2535630.1"/>
    <property type="molecule type" value="Genomic_DNA"/>
</dbReference>
<gene>
    <name evidence="2" type="ORF">ACFSQS_11005</name>
</gene>
<evidence type="ECO:0008006" key="4">
    <source>
        <dbReference type="Google" id="ProtNLM"/>
    </source>
</evidence>
<feature type="chain" id="PRO_5046008649" description="Right handed beta helix domain-containing protein" evidence="1">
    <location>
        <begin position="21"/>
        <end position="344"/>
    </location>
</feature>
<evidence type="ECO:0000313" key="3">
    <source>
        <dbReference type="Proteomes" id="UP001597441"/>
    </source>
</evidence>
<dbReference type="Proteomes" id="UP001597441">
    <property type="component" value="Unassembled WGS sequence"/>
</dbReference>
<protein>
    <recommendedName>
        <fullName evidence="4">Right handed beta helix domain-containing protein</fullName>
    </recommendedName>
</protein>
<dbReference type="InterPro" id="IPR011050">
    <property type="entry name" value="Pectin_lyase_fold/virulence"/>
</dbReference>
<dbReference type="SUPFAM" id="SSF51126">
    <property type="entry name" value="Pectin lyase-like"/>
    <property type="match status" value="1"/>
</dbReference>
<feature type="signal peptide" evidence="1">
    <location>
        <begin position="1"/>
        <end position="20"/>
    </location>
</feature>
<evidence type="ECO:0000256" key="1">
    <source>
        <dbReference type="SAM" id="SignalP"/>
    </source>
</evidence>
<comment type="caution">
    <text evidence="2">The sequence shown here is derived from an EMBL/GenBank/DDBJ whole genome shotgun (WGS) entry which is preliminary data.</text>
</comment>
<evidence type="ECO:0000313" key="2">
    <source>
        <dbReference type="EMBL" id="MFD2535630.1"/>
    </source>
</evidence>
<proteinExistence type="predicted"/>